<evidence type="ECO:0000313" key="2">
    <source>
        <dbReference type="EMBL" id="TDT46349.1"/>
    </source>
</evidence>
<protein>
    <submittedName>
        <fullName evidence="2">Glycosyltransferase involved in cell wall biosynthesis</fullName>
    </submittedName>
</protein>
<gene>
    <name evidence="2" type="ORF">CLV90_0399</name>
</gene>
<dbReference type="PANTHER" id="PTHR22916">
    <property type="entry name" value="GLYCOSYLTRANSFERASE"/>
    <property type="match status" value="1"/>
</dbReference>
<dbReference type="GO" id="GO:0016758">
    <property type="term" value="F:hexosyltransferase activity"/>
    <property type="evidence" value="ECO:0007669"/>
    <property type="project" value="UniProtKB-ARBA"/>
</dbReference>
<dbReference type="InterPro" id="IPR001173">
    <property type="entry name" value="Glyco_trans_2-like"/>
</dbReference>
<dbReference type="SUPFAM" id="SSF53448">
    <property type="entry name" value="Nucleotide-diphospho-sugar transferases"/>
    <property type="match status" value="1"/>
</dbReference>
<feature type="domain" description="Glycosyltransferase 2-like" evidence="1">
    <location>
        <begin position="4"/>
        <end position="160"/>
    </location>
</feature>
<dbReference type="Pfam" id="PF00535">
    <property type="entry name" value="Glycos_transf_2"/>
    <property type="match status" value="1"/>
</dbReference>
<organism evidence="2 3">
    <name type="scientific">Maribacter spongiicola</name>
    <dbReference type="NCBI Taxonomy" id="1206753"/>
    <lineage>
        <taxon>Bacteria</taxon>
        <taxon>Pseudomonadati</taxon>
        <taxon>Bacteroidota</taxon>
        <taxon>Flavobacteriia</taxon>
        <taxon>Flavobacteriales</taxon>
        <taxon>Flavobacteriaceae</taxon>
        <taxon>Maribacter</taxon>
    </lineage>
</organism>
<dbReference type="OrthoDB" id="9802649at2"/>
<sequence>MRVSVCMATYNGNLFLEEQLDSILGQLSLEDEIIISDNGSTDNTISIIENYKDPRIKLVHFTEKNLILNFENALNKASGDIIFLSDQDDIWKEGKVQKYKELLKDNLLVFSNASIFQNNNLESAKLFFNSKRKRTGIFNNLIKVNFLGCTLAFQRKVLEKALPFPKNIPMHDIWIGLIAETMGDTFYIENPLIFYRRHENVASATGNKSSFSLAKKIKIRIDLVVGLIFRSFK</sequence>
<reference evidence="2 3" key="1">
    <citation type="submission" date="2019-03" db="EMBL/GenBank/DDBJ databases">
        <title>Genomic Encyclopedia of Archaeal and Bacterial Type Strains, Phase II (KMG-II): from individual species to whole genera.</title>
        <authorList>
            <person name="Goeker M."/>
        </authorList>
    </citation>
    <scope>NUCLEOTIDE SEQUENCE [LARGE SCALE GENOMIC DNA]</scope>
    <source>
        <strain evidence="2 3">DSM 25233</strain>
    </source>
</reference>
<dbReference type="Gene3D" id="3.90.550.10">
    <property type="entry name" value="Spore Coat Polysaccharide Biosynthesis Protein SpsA, Chain A"/>
    <property type="match status" value="1"/>
</dbReference>
<proteinExistence type="predicted"/>
<dbReference type="CDD" id="cd04196">
    <property type="entry name" value="GT_2_like_d"/>
    <property type="match status" value="1"/>
</dbReference>
<dbReference type="InterPro" id="IPR029044">
    <property type="entry name" value="Nucleotide-diphossugar_trans"/>
</dbReference>
<dbReference type="AlphaFoldDB" id="A0A4R7K6B8"/>
<dbReference type="PANTHER" id="PTHR22916:SF3">
    <property type="entry name" value="UDP-GLCNAC:BETAGAL BETA-1,3-N-ACETYLGLUCOSAMINYLTRANSFERASE-LIKE PROTEIN 1"/>
    <property type="match status" value="1"/>
</dbReference>
<evidence type="ECO:0000259" key="1">
    <source>
        <dbReference type="Pfam" id="PF00535"/>
    </source>
</evidence>
<keyword evidence="3" id="KW-1185">Reference proteome</keyword>
<dbReference type="RefSeq" id="WP_133685836.1">
    <property type="nucleotide sequence ID" value="NZ_SOAY01000010.1"/>
</dbReference>
<dbReference type="Proteomes" id="UP000294749">
    <property type="component" value="Unassembled WGS sequence"/>
</dbReference>
<accession>A0A4R7K6B8</accession>
<name>A0A4R7K6B8_9FLAO</name>
<comment type="caution">
    <text evidence="2">The sequence shown here is derived from an EMBL/GenBank/DDBJ whole genome shotgun (WGS) entry which is preliminary data.</text>
</comment>
<evidence type="ECO:0000313" key="3">
    <source>
        <dbReference type="Proteomes" id="UP000294749"/>
    </source>
</evidence>
<dbReference type="EMBL" id="SOAY01000010">
    <property type="protein sequence ID" value="TDT46349.1"/>
    <property type="molecule type" value="Genomic_DNA"/>
</dbReference>
<keyword evidence="2" id="KW-0808">Transferase</keyword>